<evidence type="ECO:0000313" key="3">
    <source>
        <dbReference type="Proteomes" id="UP000325787"/>
    </source>
</evidence>
<evidence type="ECO:0000256" key="1">
    <source>
        <dbReference type="SAM" id="Phobius"/>
    </source>
</evidence>
<feature type="transmembrane region" description="Helical" evidence="1">
    <location>
        <begin position="108"/>
        <end position="127"/>
    </location>
</feature>
<sequence>MRLPDGFEEFAADASPRLSDTARLLTRDAGQAEDLLRTALAQVCRAWPRVRHAPEQHAHRVLVRAYAARWRRWRSEPPAEVPSERADAHGARMAVVRAKVWTARRRRVAAVVVCLLLVGATAAAVTWRQAGEPAVASFMIPEVQDADEYFGGNRVVAEGSAEAPEPVVVRYLPRFSPPALLTECLVDGDRRTDFRVAVAINGVPSFEGLCGGLPGAGEDWRGLVVGREAEVAVTALPGAPAGGGEPRPVPAGTEVRVRLGEPVPVDEYPLPPRPERLSPVREQVERQGGRVLLWSDPADPDRVQQVTAVLPEDGVYGYFTNAPGRVLVDFGGVTRVSGSWDYANLVSAGDLPVAGEVTITARPEGHRGDWALVLMTT</sequence>
<reference evidence="3" key="1">
    <citation type="journal article" date="2021" name="Curr. Microbiol.">
        <title>Complete genome of nocamycin-producing strain Saccharothrix syringae NRRL B-16468 reveals the biosynthetic potential for secondary metabolites.</title>
        <authorList>
            <person name="Mo X."/>
            <person name="Yang S."/>
        </authorList>
    </citation>
    <scope>NUCLEOTIDE SEQUENCE [LARGE SCALE GENOMIC DNA]</scope>
    <source>
        <strain evidence="3">ATCC 51364 / DSM 43886 / JCM 6844 / KCTC 9398 / NBRC 14523 / NRRL B-16468 / INA 2240</strain>
    </source>
</reference>
<name>A0A5Q0H132_SACSY</name>
<proteinExistence type="predicted"/>
<dbReference type="OrthoDB" id="3691412at2"/>
<keyword evidence="1" id="KW-0472">Membrane</keyword>
<dbReference type="RefSeq" id="WP_153278313.1">
    <property type="nucleotide sequence ID" value="NZ_CP034550.1"/>
</dbReference>
<keyword evidence="1" id="KW-1133">Transmembrane helix</keyword>
<dbReference type="EMBL" id="CP034550">
    <property type="protein sequence ID" value="QFZ19908.1"/>
    <property type="molecule type" value="Genomic_DNA"/>
</dbReference>
<organism evidence="2 3">
    <name type="scientific">Saccharothrix syringae</name>
    <name type="common">Nocardiopsis syringae</name>
    <dbReference type="NCBI Taxonomy" id="103733"/>
    <lineage>
        <taxon>Bacteria</taxon>
        <taxon>Bacillati</taxon>
        <taxon>Actinomycetota</taxon>
        <taxon>Actinomycetes</taxon>
        <taxon>Pseudonocardiales</taxon>
        <taxon>Pseudonocardiaceae</taxon>
        <taxon>Saccharothrix</taxon>
    </lineage>
</organism>
<dbReference type="Proteomes" id="UP000325787">
    <property type="component" value="Chromosome"/>
</dbReference>
<keyword evidence="3" id="KW-1185">Reference proteome</keyword>
<dbReference type="AlphaFoldDB" id="A0A5Q0H132"/>
<gene>
    <name evidence="2" type="ORF">EKG83_22975</name>
</gene>
<accession>A0A5Q0H132</accession>
<protein>
    <submittedName>
        <fullName evidence="2">Uncharacterized protein</fullName>
    </submittedName>
</protein>
<evidence type="ECO:0000313" key="2">
    <source>
        <dbReference type="EMBL" id="QFZ19908.1"/>
    </source>
</evidence>
<dbReference type="KEGG" id="ssyi:EKG83_22975"/>
<keyword evidence="1" id="KW-0812">Transmembrane</keyword>